<gene>
    <name evidence="5" type="ORF">GCM10023318_50220</name>
</gene>
<dbReference type="PANTHER" id="PTHR30055:SF226">
    <property type="entry name" value="HTH-TYPE TRANSCRIPTIONAL REGULATOR PKSA"/>
    <property type="match status" value="1"/>
</dbReference>
<sequence>MESSVSFNGVTSTSPTSPSAGEAEPGSLESRILDAALDQFGLVGIKKTTIEDIARRAGVDRVTVYRRVGSRDDVVKMVTTREVGRALAALQDIPDRHDDLADLVTDILRTVYTLWRTHPLVTRMLDVEPDRVLPQLTTEGAPVFAMCVFTATEVLRRAVDKDLLPDSPDLPARVEIMCRVVHSLILQPHGAIPSETDAELDTFARTYLVPILRG</sequence>
<accession>A0ABP9KRE2</accession>
<evidence type="ECO:0000259" key="4">
    <source>
        <dbReference type="PROSITE" id="PS50977"/>
    </source>
</evidence>
<name>A0ABP9KRE2_9NOCA</name>
<feature type="region of interest" description="Disordered" evidence="3">
    <location>
        <begin position="1"/>
        <end position="27"/>
    </location>
</feature>
<feature type="domain" description="HTH tetR-type" evidence="4">
    <location>
        <begin position="26"/>
        <end position="86"/>
    </location>
</feature>
<keyword evidence="6" id="KW-1185">Reference proteome</keyword>
<protein>
    <submittedName>
        <fullName evidence="5">TetR/AcrR family transcriptional regulator</fullName>
    </submittedName>
</protein>
<evidence type="ECO:0000313" key="5">
    <source>
        <dbReference type="EMBL" id="GAA5064363.1"/>
    </source>
</evidence>
<dbReference type="SUPFAM" id="SSF46689">
    <property type="entry name" value="Homeodomain-like"/>
    <property type="match status" value="1"/>
</dbReference>
<evidence type="ECO:0000256" key="3">
    <source>
        <dbReference type="SAM" id="MobiDB-lite"/>
    </source>
</evidence>
<dbReference type="InterPro" id="IPR050109">
    <property type="entry name" value="HTH-type_TetR-like_transc_reg"/>
</dbReference>
<evidence type="ECO:0000256" key="2">
    <source>
        <dbReference type="PROSITE-ProRule" id="PRU00335"/>
    </source>
</evidence>
<keyword evidence="1 2" id="KW-0238">DNA-binding</keyword>
<evidence type="ECO:0000313" key="6">
    <source>
        <dbReference type="Proteomes" id="UP001500603"/>
    </source>
</evidence>
<dbReference type="InterPro" id="IPR009057">
    <property type="entry name" value="Homeodomain-like_sf"/>
</dbReference>
<reference evidence="6" key="1">
    <citation type="journal article" date="2019" name="Int. J. Syst. Evol. Microbiol.">
        <title>The Global Catalogue of Microorganisms (GCM) 10K type strain sequencing project: providing services to taxonomists for standard genome sequencing and annotation.</title>
        <authorList>
            <consortium name="The Broad Institute Genomics Platform"/>
            <consortium name="The Broad Institute Genome Sequencing Center for Infectious Disease"/>
            <person name="Wu L."/>
            <person name="Ma J."/>
        </authorList>
    </citation>
    <scope>NUCLEOTIDE SEQUENCE [LARGE SCALE GENOMIC DNA]</scope>
    <source>
        <strain evidence="6">JCM 18298</strain>
    </source>
</reference>
<organism evidence="5 6">
    <name type="scientific">Nocardia callitridis</name>
    <dbReference type="NCBI Taxonomy" id="648753"/>
    <lineage>
        <taxon>Bacteria</taxon>
        <taxon>Bacillati</taxon>
        <taxon>Actinomycetota</taxon>
        <taxon>Actinomycetes</taxon>
        <taxon>Mycobacteriales</taxon>
        <taxon>Nocardiaceae</taxon>
        <taxon>Nocardia</taxon>
    </lineage>
</organism>
<dbReference type="PROSITE" id="PS50977">
    <property type="entry name" value="HTH_TETR_2"/>
    <property type="match status" value="1"/>
</dbReference>
<evidence type="ECO:0000256" key="1">
    <source>
        <dbReference type="ARBA" id="ARBA00023125"/>
    </source>
</evidence>
<feature type="DNA-binding region" description="H-T-H motif" evidence="2">
    <location>
        <begin position="49"/>
        <end position="68"/>
    </location>
</feature>
<dbReference type="Proteomes" id="UP001500603">
    <property type="component" value="Unassembled WGS sequence"/>
</dbReference>
<dbReference type="PANTHER" id="PTHR30055">
    <property type="entry name" value="HTH-TYPE TRANSCRIPTIONAL REGULATOR RUTR"/>
    <property type="match status" value="1"/>
</dbReference>
<comment type="caution">
    <text evidence="5">The sequence shown here is derived from an EMBL/GenBank/DDBJ whole genome shotgun (WGS) entry which is preliminary data.</text>
</comment>
<proteinExistence type="predicted"/>
<dbReference type="EMBL" id="BAABJM010000006">
    <property type="protein sequence ID" value="GAA5064363.1"/>
    <property type="molecule type" value="Genomic_DNA"/>
</dbReference>
<dbReference type="InterPro" id="IPR001647">
    <property type="entry name" value="HTH_TetR"/>
</dbReference>
<feature type="compositionally biased region" description="Polar residues" evidence="3">
    <location>
        <begin position="1"/>
        <end position="19"/>
    </location>
</feature>
<dbReference type="Pfam" id="PF00440">
    <property type="entry name" value="TetR_N"/>
    <property type="match status" value="1"/>
</dbReference>
<dbReference type="Gene3D" id="1.10.357.10">
    <property type="entry name" value="Tetracycline Repressor, domain 2"/>
    <property type="match status" value="1"/>
</dbReference>